<keyword evidence="5" id="KW-0732">Signal</keyword>
<evidence type="ECO:0000256" key="5">
    <source>
        <dbReference type="SAM" id="SignalP"/>
    </source>
</evidence>
<dbReference type="InterPro" id="IPR003822">
    <property type="entry name" value="PAH"/>
</dbReference>
<dbReference type="Proteomes" id="UP000283269">
    <property type="component" value="Unassembled WGS sequence"/>
</dbReference>
<dbReference type="InParanoid" id="A0A409WU55"/>
<evidence type="ECO:0000313" key="6">
    <source>
        <dbReference type="EMBL" id="PPQ81991.1"/>
    </source>
</evidence>
<organism evidence="6 7">
    <name type="scientific">Psilocybe cyanescens</name>
    <dbReference type="NCBI Taxonomy" id="93625"/>
    <lineage>
        <taxon>Eukaryota</taxon>
        <taxon>Fungi</taxon>
        <taxon>Dikarya</taxon>
        <taxon>Basidiomycota</taxon>
        <taxon>Agaricomycotina</taxon>
        <taxon>Agaricomycetes</taxon>
        <taxon>Agaricomycetidae</taxon>
        <taxon>Agaricales</taxon>
        <taxon>Agaricineae</taxon>
        <taxon>Strophariaceae</taxon>
        <taxon>Psilocybe</taxon>
    </lineage>
</organism>
<sequence length="218" mass="24413">MPWEHCCTVLILILMSPHRTARSYKAPRTKTLQRPQRKQGASITSSNLALHLDLLEGRLTDTLKLAPVGLQQSTETGRLLTVNDALSYLDAIRSHYHDAPEVYQAFLDIMKDFKNHVIDTPGVIQRVTSLFNGHPDLLEGLNVFLPVGYHIRVTRNLDPDNCAIGSLGYDRGSSVSTDYSIASSRTQSTDYGLYYTRMALSEDPEADIMVKFELDLDS</sequence>
<feature type="signal peptide" evidence="5">
    <location>
        <begin position="1"/>
        <end position="23"/>
    </location>
</feature>
<dbReference type="AlphaFoldDB" id="A0A409WU55"/>
<dbReference type="GO" id="GO:0000122">
    <property type="term" value="P:negative regulation of transcription by RNA polymerase II"/>
    <property type="evidence" value="ECO:0007669"/>
    <property type="project" value="TreeGrafter"/>
</dbReference>
<proteinExistence type="predicted"/>
<evidence type="ECO:0000313" key="7">
    <source>
        <dbReference type="Proteomes" id="UP000283269"/>
    </source>
</evidence>
<evidence type="ECO:0000256" key="3">
    <source>
        <dbReference type="ARBA" id="ARBA00023242"/>
    </source>
</evidence>
<comment type="subcellular location">
    <subcellularLocation>
        <location evidence="1 4">Nucleus</location>
    </subcellularLocation>
</comment>
<dbReference type="STRING" id="93625.A0A409WU55"/>
<dbReference type="PANTHER" id="PTHR12346:SF0">
    <property type="entry name" value="SIN3A, ISOFORM G"/>
    <property type="match status" value="1"/>
</dbReference>
<dbReference type="PROSITE" id="PS51477">
    <property type="entry name" value="PAH"/>
    <property type="match status" value="1"/>
</dbReference>
<dbReference type="OrthoDB" id="10265969at2759"/>
<dbReference type="SUPFAM" id="SSF47762">
    <property type="entry name" value="PAH2 domain"/>
    <property type="match status" value="1"/>
</dbReference>
<gene>
    <name evidence="6" type="ORF">CVT25_014642</name>
</gene>
<comment type="caution">
    <text evidence="6">The sequence shown here is derived from an EMBL/GenBank/DDBJ whole genome shotgun (WGS) entry which is preliminary data.</text>
</comment>
<dbReference type="InterPro" id="IPR039774">
    <property type="entry name" value="Sin3-like"/>
</dbReference>
<dbReference type="PANTHER" id="PTHR12346">
    <property type="entry name" value="SIN3B-RELATED"/>
    <property type="match status" value="1"/>
</dbReference>
<reference evidence="6 7" key="1">
    <citation type="journal article" date="2018" name="Evol. Lett.">
        <title>Horizontal gene cluster transfer increased hallucinogenic mushroom diversity.</title>
        <authorList>
            <person name="Reynolds H.T."/>
            <person name="Vijayakumar V."/>
            <person name="Gluck-Thaler E."/>
            <person name="Korotkin H.B."/>
            <person name="Matheny P.B."/>
            <person name="Slot J.C."/>
        </authorList>
    </citation>
    <scope>NUCLEOTIDE SEQUENCE [LARGE SCALE GENOMIC DNA]</scope>
    <source>
        <strain evidence="6 7">2631</strain>
    </source>
</reference>
<dbReference type="EMBL" id="NHYD01003192">
    <property type="protein sequence ID" value="PPQ81991.1"/>
    <property type="molecule type" value="Genomic_DNA"/>
</dbReference>
<evidence type="ECO:0000256" key="1">
    <source>
        <dbReference type="ARBA" id="ARBA00004123"/>
    </source>
</evidence>
<protein>
    <recommendedName>
        <fullName evidence="8">Histone deacetylase interacting domain-containing protein</fullName>
    </recommendedName>
</protein>
<dbReference type="Pfam" id="PF02671">
    <property type="entry name" value="PAH"/>
    <property type="match status" value="1"/>
</dbReference>
<name>A0A409WU55_PSICY</name>
<dbReference type="GO" id="GO:0003714">
    <property type="term" value="F:transcription corepressor activity"/>
    <property type="evidence" value="ECO:0007669"/>
    <property type="project" value="InterPro"/>
</dbReference>
<dbReference type="FunFam" id="1.20.1160.11:FF:000001">
    <property type="entry name" value="Paired amphipathic helix protein Sin3"/>
    <property type="match status" value="1"/>
</dbReference>
<evidence type="ECO:0008006" key="8">
    <source>
        <dbReference type="Google" id="ProtNLM"/>
    </source>
</evidence>
<keyword evidence="3 4" id="KW-0539">Nucleus</keyword>
<dbReference type="GO" id="GO:0000118">
    <property type="term" value="C:histone deacetylase complex"/>
    <property type="evidence" value="ECO:0007669"/>
    <property type="project" value="TreeGrafter"/>
</dbReference>
<feature type="chain" id="PRO_5019538727" description="Histone deacetylase interacting domain-containing protein" evidence="5">
    <location>
        <begin position="24"/>
        <end position="218"/>
    </location>
</feature>
<evidence type="ECO:0000256" key="4">
    <source>
        <dbReference type="PROSITE-ProRule" id="PRU00810"/>
    </source>
</evidence>
<accession>A0A409WU55</accession>
<dbReference type="GO" id="GO:0000785">
    <property type="term" value="C:chromatin"/>
    <property type="evidence" value="ECO:0007669"/>
    <property type="project" value="TreeGrafter"/>
</dbReference>
<dbReference type="InterPro" id="IPR036600">
    <property type="entry name" value="PAH_sf"/>
</dbReference>
<dbReference type="Gene3D" id="1.20.1160.11">
    <property type="entry name" value="Paired amphipathic helix"/>
    <property type="match status" value="1"/>
</dbReference>
<keyword evidence="7" id="KW-1185">Reference proteome</keyword>
<keyword evidence="2" id="KW-0678">Repressor</keyword>
<evidence type="ECO:0000256" key="2">
    <source>
        <dbReference type="ARBA" id="ARBA00022491"/>
    </source>
</evidence>